<dbReference type="Pfam" id="PF10604">
    <property type="entry name" value="Polyketide_cyc2"/>
    <property type="match status" value="1"/>
</dbReference>
<dbReference type="PANTHER" id="PTHR39332:SF7">
    <property type="entry name" value="SRPBCC FAMILY PROTEIN"/>
    <property type="match status" value="1"/>
</dbReference>
<gene>
    <name evidence="1" type="ORF">FHX44_111581</name>
</gene>
<protein>
    <submittedName>
        <fullName evidence="1">Ribosome-associated toxin RatA of RatAB toxin-antitoxin module</fullName>
    </submittedName>
</protein>
<proteinExistence type="predicted"/>
<evidence type="ECO:0000313" key="2">
    <source>
        <dbReference type="Proteomes" id="UP000321261"/>
    </source>
</evidence>
<dbReference type="PANTHER" id="PTHR39332">
    <property type="entry name" value="BLL4707 PROTEIN"/>
    <property type="match status" value="1"/>
</dbReference>
<dbReference type="InterPro" id="IPR023393">
    <property type="entry name" value="START-like_dom_sf"/>
</dbReference>
<dbReference type="Proteomes" id="UP000321261">
    <property type="component" value="Unassembled WGS sequence"/>
</dbReference>
<reference evidence="1 2" key="1">
    <citation type="submission" date="2019-06" db="EMBL/GenBank/DDBJ databases">
        <title>Sequencing the genomes of 1000 actinobacteria strains.</title>
        <authorList>
            <person name="Klenk H.-P."/>
        </authorList>
    </citation>
    <scope>NUCLEOTIDE SEQUENCE [LARGE SCALE GENOMIC DNA]</scope>
    <source>
        <strain evidence="1 2">DSM 45671</strain>
    </source>
</reference>
<dbReference type="OrthoDB" id="6024794at2"/>
<organism evidence="1 2">
    <name type="scientific">Pseudonocardia hierapolitana</name>
    <dbReference type="NCBI Taxonomy" id="1128676"/>
    <lineage>
        <taxon>Bacteria</taxon>
        <taxon>Bacillati</taxon>
        <taxon>Actinomycetota</taxon>
        <taxon>Actinomycetes</taxon>
        <taxon>Pseudonocardiales</taxon>
        <taxon>Pseudonocardiaceae</taxon>
        <taxon>Pseudonocardia</taxon>
    </lineage>
</organism>
<dbReference type="InterPro" id="IPR019587">
    <property type="entry name" value="Polyketide_cyclase/dehydratase"/>
</dbReference>
<name>A0A561SLF4_9PSEU</name>
<dbReference type="CDD" id="cd07821">
    <property type="entry name" value="PYR_PYL_RCAR_like"/>
    <property type="match status" value="1"/>
</dbReference>
<evidence type="ECO:0000313" key="1">
    <source>
        <dbReference type="EMBL" id="TWF75697.1"/>
    </source>
</evidence>
<dbReference type="SUPFAM" id="SSF55961">
    <property type="entry name" value="Bet v1-like"/>
    <property type="match status" value="1"/>
</dbReference>
<accession>A0A561SLF4</accession>
<dbReference type="Gene3D" id="3.30.530.20">
    <property type="match status" value="1"/>
</dbReference>
<dbReference type="EMBL" id="VIWU01000001">
    <property type="protein sequence ID" value="TWF75697.1"/>
    <property type="molecule type" value="Genomic_DNA"/>
</dbReference>
<comment type="caution">
    <text evidence="1">The sequence shown here is derived from an EMBL/GenBank/DDBJ whole genome shotgun (WGS) entry which is preliminary data.</text>
</comment>
<dbReference type="AlphaFoldDB" id="A0A561SLF4"/>
<sequence>MPRAYASGVVPASADEVWSHIRDFDSLPEWHPAITASELTSGAGAEVGAVRRLTLGDGGIVVERLLVLDDPDRSVTYEFVENPFGARRYVATLRVAPVTATGEAFVEWWAEFDAEGADEKRLTDFFADGVYATGIKALGKNFAAEG</sequence>
<dbReference type="RefSeq" id="WP_147254855.1">
    <property type="nucleotide sequence ID" value="NZ_VIWU01000001.1"/>
</dbReference>
<keyword evidence="2" id="KW-1185">Reference proteome</keyword>